<dbReference type="AlphaFoldDB" id="A0A975F4R9"/>
<evidence type="ECO:0000313" key="5">
    <source>
        <dbReference type="Proteomes" id="UP000671908"/>
    </source>
</evidence>
<reference evidence="4 5" key="1">
    <citation type="journal article" date="2021" name="Microbiol. Resour. Announc.">
        <title>Complete Genome Sequences of Three Human Oral Treponema parvum Isolates.</title>
        <authorList>
            <person name="Zeng H."/>
            <person name="Watt R.M."/>
        </authorList>
    </citation>
    <scope>NUCLEOTIDE SEQUENCE [LARGE SCALE GENOMIC DNA]</scope>
    <source>
        <strain evidence="4 5">ATCC 700770</strain>
    </source>
</reference>
<dbReference type="EMBL" id="CP054142">
    <property type="protein sequence ID" value="QTQ14223.1"/>
    <property type="molecule type" value="Genomic_DNA"/>
</dbReference>
<dbReference type="PIRSF" id="PIRSF006054">
    <property type="entry name" value="UCP006054"/>
    <property type="match status" value="1"/>
</dbReference>
<gene>
    <name evidence="4" type="ORF">HRQ91_07045</name>
</gene>
<evidence type="ECO:0000259" key="3">
    <source>
        <dbReference type="Pfam" id="PF03313"/>
    </source>
</evidence>
<comment type="similarity">
    <text evidence="1">Belongs to the UPF0597 family.</text>
</comment>
<keyword evidence="5" id="KW-1185">Reference proteome</keyword>
<feature type="domain" description="Serine dehydratase-like alpha subunit" evidence="3">
    <location>
        <begin position="193"/>
        <end position="420"/>
    </location>
</feature>
<keyword evidence="2" id="KW-0472">Membrane</keyword>
<feature type="transmembrane region" description="Helical" evidence="2">
    <location>
        <begin position="315"/>
        <end position="340"/>
    </location>
</feature>
<evidence type="ECO:0000256" key="1">
    <source>
        <dbReference type="HAMAP-Rule" id="MF_01845"/>
    </source>
</evidence>
<dbReference type="GO" id="GO:0019450">
    <property type="term" value="P:L-cysteine catabolic process to pyruvate"/>
    <property type="evidence" value="ECO:0007669"/>
    <property type="project" value="TreeGrafter"/>
</dbReference>
<dbReference type="InterPro" id="IPR005130">
    <property type="entry name" value="Ser_deHydtase-like_asu"/>
</dbReference>
<name>A0A975F4R9_9SPIR</name>
<proteinExistence type="inferred from homology"/>
<sequence length="431" mass="45723">MERNERYTRLLQRETMLAVGCTEPIAIALACSKARETLPFLGGDPDQIELVLSRNIIKNALGVGIPGTTMTGIPIAAALGYSGGDSTLGLEVIASVSKEDIARATGYVQRNLITIAQSDSPENLYIEATIHQGGHRSTVVIKHTHTKVERIELDGKVLFENCVEEQVKDEDDLTTASLLDIYQFALETDLVPLKFLLEGARINKQVALEGLSGTYGLQVGKSMQRNVDNHILTDNIIIYGVKLAAAAADARMGGCMLPVFTNSGSGNQGITVSLPVLATAEKVGADEQTIHRALVMSNLVAIHARKGMNRLTAMCGAFTAGIGAASAITFLLGGSILHIYRAVQNMVASLTGMVCDGAKDGCALKIASAVDAAFRSALLAIGDLSISGDKGINEEDVEKSLRNLVRIGNSGMLDTDRIILDIMTSKVGSRA</sequence>
<dbReference type="PANTHER" id="PTHR30501">
    <property type="entry name" value="UPF0597 PROTEIN YHAM"/>
    <property type="match status" value="1"/>
</dbReference>
<protein>
    <recommendedName>
        <fullName evidence="1">UPF0597 protein HRQ91_07045</fullName>
    </recommendedName>
</protein>
<keyword evidence="2" id="KW-1133">Transmembrane helix</keyword>
<dbReference type="InterPro" id="IPR021144">
    <property type="entry name" value="UPF0597"/>
</dbReference>
<dbReference type="RefSeq" id="WP_210118897.1">
    <property type="nucleotide sequence ID" value="NZ_CP054142.1"/>
</dbReference>
<dbReference type="KEGG" id="tpav:HRQ91_07045"/>
<keyword evidence="2" id="KW-0812">Transmembrane</keyword>
<evidence type="ECO:0000256" key="2">
    <source>
        <dbReference type="SAM" id="Phobius"/>
    </source>
</evidence>
<dbReference type="PANTHER" id="PTHR30501:SF2">
    <property type="entry name" value="UPF0597 PROTEIN YHAM"/>
    <property type="match status" value="1"/>
</dbReference>
<dbReference type="HAMAP" id="MF_01845">
    <property type="entry name" value="UPF0597"/>
    <property type="match status" value="1"/>
</dbReference>
<dbReference type="Proteomes" id="UP000671908">
    <property type="component" value="Chromosome"/>
</dbReference>
<dbReference type="Pfam" id="PF03313">
    <property type="entry name" value="SDH_alpha"/>
    <property type="match status" value="1"/>
</dbReference>
<accession>A0A975F4R9</accession>
<dbReference type="GO" id="GO:0080146">
    <property type="term" value="F:L-cysteine desulfhydrase activity"/>
    <property type="evidence" value="ECO:0007669"/>
    <property type="project" value="TreeGrafter"/>
</dbReference>
<organism evidence="4 5">
    <name type="scientific">Treponema parvum</name>
    <dbReference type="NCBI Taxonomy" id="138851"/>
    <lineage>
        <taxon>Bacteria</taxon>
        <taxon>Pseudomonadati</taxon>
        <taxon>Spirochaetota</taxon>
        <taxon>Spirochaetia</taxon>
        <taxon>Spirochaetales</taxon>
        <taxon>Treponemataceae</taxon>
        <taxon>Treponema</taxon>
    </lineage>
</organism>
<evidence type="ECO:0000313" key="4">
    <source>
        <dbReference type="EMBL" id="QTQ14223.1"/>
    </source>
</evidence>